<sequence>MRPFVPAAFAMFTLALPAVLSPAPASAAAVFVEINPSTARAGDQVGIRASCDDNLAAAKVTAGPMGTVTVSPRHGFLTATVRVPAAADPGDYRIELRCPDGRTATTTLHVVAKVEPARGPATGAGGTAPGASAPMLIGGGAATIAAGILVGFVALRRRRVS</sequence>
<evidence type="ECO:0000313" key="4">
    <source>
        <dbReference type="Proteomes" id="UP000182486"/>
    </source>
</evidence>
<keyword evidence="1" id="KW-0812">Transmembrane</keyword>
<keyword evidence="4" id="KW-1185">Reference proteome</keyword>
<evidence type="ECO:0000256" key="1">
    <source>
        <dbReference type="SAM" id="Phobius"/>
    </source>
</evidence>
<dbReference type="Proteomes" id="UP000182486">
    <property type="component" value="Unassembled WGS sequence"/>
</dbReference>
<evidence type="ECO:0000313" key="3">
    <source>
        <dbReference type="EMBL" id="OJF14579.1"/>
    </source>
</evidence>
<feature type="signal peptide" evidence="2">
    <location>
        <begin position="1"/>
        <end position="27"/>
    </location>
</feature>
<keyword evidence="1" id="KW-1133">Transmembrane helix</keyword>
<name>A0A1K0GYS9_9ACTN</name>
<feature type="chain" id="PRO_5009664594" description="Gram-positive cocci surface proteins LPxTG domain-containing protein" evidence="2">
    <location>
        <begin position="28"/>
        <end position="161"/>
    </location>
</feature>
<evidence type="ECO:0000256" key="2">
    <source>
        <dbReference type="SAM" id="SignalP"/>
    </source>
</evidence>
<feature type="transmembrane region" description="Helical" evidence="1">
    <location>
        <begin position="135"/>
        <end position="155"/>
    </location>
</feature>
<comment type="caution">
    <text evidence="3">The sequence shown here is derived from an EMBL/GenBank/DDBJ whole genome shotgun (WGS) entry which is preliminary data.</text>
</comment>
<proteinExistence type="predicted"/>
<dbReference type="EMBL" id="MEIA01000095">
    <property type="protein sequence ID" value="OJF14579.1"/>
    <property type="molecule type" value="Genomic_DNA"/>
</dbReference>
<evidence type="ECO:0008006" key="5">
    <source>
        <dbReference type="Google" id="ProtNLM"/>
    </source>
</evidence>
<protein>
    <recommendedName>
        <fullName evidence="5">Gram-positive cocci surface proteins LPxTG domain-containing protein</fullName>
    </recommendedName>
</protein>
<accession>A0A1K0GYS9</accession>
<dbReference type="RefSeq" id="WP_071804494.1">
    <property type="nucleotide sequence ID" value="NZ_MEIA01000095.1"/>
</dbReference>
<reference evidence="3 4" key="1">
    <citation type="submission" date="2016-09" db="EMBL/GenBank/DDBJ databases">
        <title>Couchioplanes caeruleus draft genome sequence.</title>
        <authorList>
            <person name="Sheehan J."/>
            <person name="Caffrey P."/>
        </authorList>
    </citation>
    <scope>NUCLEOTIDE SEQUENCE [LARGE SCALE GENOMIC DNA]</scope>
    <source>
        <strain evidence="3 4">DSM 43634</strain>
    </source>
</reference>
<keyword evidence="2" id="KW-0732">Signal</keyword>
<keyword evidence="1" id="KW-0472">Membrane</keyword>
<organism evidence="3 4">
    <name type="scientific">Couchioplanes caeruleus subsp. caeruleus</name>
    <dbReference type="NCBI Taxonomy" id="56427"/>
    <lineage>
        <taxon>Bacteria</taxon>
        <taxon>Bacillati</taxon>
        <taxon>Actinomycetota</taxon>
        <taxon>Actinomycetes</taxon>
        <taxon>Micromonosporales</taxon>
        <taxon>Micromonosporaceae</taxon>
        <taxon>Couchioplanes</taxon>
    </lineage>
</organism>
<dbReference type="AlphaFoldDB" id="A0A1K0GYS9"/>
<gene>
    <name evidence="3" type="ORF">BG844_09060</name>
</gene>